<dbReference type="CDD" id="cd00093">
    <property type="entry name" value="HTH_XRE"/>
    <property type="match status" value="1"/>
</dbReference>
<dbReference type="EMBL" id="FOXO01000013">
    <property type="protein sequence ID" value="SFP96679.1"/>
    <property type="molecule type" value="Genomic_DNA"/>
</dbReference>
<proteinExistence type="predicted"/>
<keyword evidence="3" id="KW-1185">Reference proteome</keyword>
<name>A0A1I5UN90_9FIRM</name>
<evidence type="ECO:0000259" key="1">
    <source>
        <dbReference type="PROSITE" id="PS50943"/>
    </source>
</evidence>
<dbReference type="SUPFAM" id="SSF47413">
    <property type="entry name" value="lambda repressor-like DNA-binding domains"/>
    <property type="match status" value="1"/>
</dbReference>
<dbReference type="Pfam" id="PF01381">
    <property type="entry name" value="HTH_3"/>
    <property type="match status" value="1"/>
</dbReference>
<dbReference type="InterPro" id="IPR001387">
    <property type="entry name" value="Cro/C1-type_HTH"/>
</dbReference>
<dbReference type="PROSITE" id="PS50943">
    <property type="entry name" value="HTH_CROC1"/>
    <property type="match status" value="1"/>
</dbReference>
<gene>
    <name evidence="2" type="ORF">SAMN04487928_11392</name>
</gene>
<dbReference type="GO" id="GO:0003677">
    <property type="term" value="F:DNA binding"/>
    <property type="evidence" value="ECO:0007669"/>
    <property type="project" value="InterPro"/>
</dbReference>
<evidence type="ECO:0000313" key="2">
    <source>
        <dbReference type="EMBL" id="SFP96679.1"/>
    </source>
</evidence>
<dbReference type="AlphaFoldDB" id="A0A1I5UN90"/>
<dbReference type="Proteomes" id="UP000182624">
    <property type="component" value="Unassembled WGS sequence"/>
</dbReference>
<accession>A0A1I5UN90</accession>
<sequence length="180" mass="21385">MAKYITPTGVTAEEIKLVREILGMTQKEFAEFVNVSKRTVERWESTDEQITGPITVLSDLIIKNHGLAEELSVPQKKYKMRLWYMYHDFVCTIIDVDEMEKKVLIHNYISNPLYRAFGVNTEPTYDEYVEFIKSRCFPESRDKLKLELKRLDIPFYDPIMIIEKTQGRMADDDFWIKLEW</sequence>
<dbReference type="Gene3D" id="1.10.260.40">
    <property type="entry name" value="lambda repressor-like DNA-binding domains"/>
    <property type="match status" value="1"/>
</dbReference>
<organism evidence="2 3">
    <name type="scientific">Butyrivibrio proteoclasticus</name>
    <dbReference type="NCBI Taxonomy" id="43305"/>
    <lineage>
        <taxon>Bacteria</taxon>
        <taxon>Bacillati</taxon>
        <taxon>Bacillota</taxon>
        <taxon>Clostridia</taxon>
        <taxon>Lachnospirales</taxon>
        <taxon>Lachnospiraceae</taxon>
        <taxon>Butyrivibrio</taxon>
    </lineage>
</organism>
<dbReference type="RefSeq" id="WP_074888002.1">
    <property type="nucleotide sequence ID" value="NZ_FOXO01000013.1"/>
</dbReference>
<dbReference type="OrthoDB" id="2041363at2"/>
<evidence type="ECO:0000313" key="3">
    <source>
        <dbReference type="Proteomes" id="UP000182624"/>
    </source>
</evidence>
<feature type="domain" description="HTH cro/C1-type" evidence="1">
    <location>
        <begin position="15"/>
        <end position="45"/>
    </location>
</feature>
<protein>
    <submittedName>
        <fullName evidence="2">Putative transcriptional regulator</fullName>
    </submittedName>
</protein>
<reference evidence="3" key="1">
    <citation type="submission" date="2016-10" db="EMBL/GenBank/DDBJ databases">
        <authorList>
            <person name="Varghese N."/>
            <person name="Submissions S."/>
        </authorList>
    </citation>
    <scope>NUCLEOTIDE SEQUENCE [LARGE SCALE GENOMIC DNA]</scope>
    <source>
        <strain evidence="3">P18</strain>
    </source>
</reference>
<dbReference type="InterPro" id="IPR010982">
    <property type="entry name" value="Lambda_DNA-bd_dom_sf"/>
</dbReference>